<dbReference type="AlphaFoldDB" id="A0A8C0AY44"/>
<dbReference type="Proteomes" id="UP000694555">
    <property type="component" value="Unplaced"/>
</dbReference>
<reference evidence="6" key="2">
    <citation type="submission" date="2025-09" db="UniProtKB">
        <authorList>
            <consortium name="Ensembl"/>
        </authorList>
    </citation>
    <scope>IDENTIFICATION</scope>
</reference>
<organism evidence="6 7">
    <name type="scientific">Buteo japonicus</name>
    <dbReference type="NCBI Taxonomy" id="224669"/>
    <lineage>
        <taxon>Eukaryota</taxon>
        <taxon>Metazoa</taxon>
        <taxon>Chordata</taxon>
        <taxon>Craniata</taxon>
        <taxon>Vertebrata</taxon>
        <taxon>Euteleostomi</taxon>
        <taxon>Archelosauria</taxon>
        <taxon>Archosauria</taxon>
        <taxon>Dinosauria</taxon>
        <taxon>Saurischia</taxon>
        <taxon>Theropoda</taxon>
        <taxon>Coelurosauria</taxon>
        <taxon>Aves</taxon>
        <taxon>Neognathae</taxon>
        <taxon>Neoaves</taxon>
        <taxon>Telluraves</taxon>
        <taxon>Accipitrimorphae</taxon>
        <taxon>Accipitriformes</taxon>
        <taxon>Accipitridae</taxon>
        <taxon>Accipitrinae</taxon>
        <taxon>Buteo</taxon>
    </lineage>
</organism>
<feature type="coiled-coil region" evidence="5">
    <location>
        <begin position="79"/>
        <end position="106"/>
    </location>
</feature>
<dbReference type="InterPro" id="IPR028133">
    <property type="entry name" value="Dynamitin"/>
</dbReference>
<protein>
    <recommendedName>
        <fullName evidence="8">Dynactin subunit 2</fullName>
    </recommendedName>
</protein>
<dbReference type="PANTHER" id="PTHR15346">
    <property type="entry name" value="DYNACTIN SUBUNIT"/>
    <property type="match status" value="1"/>
</dbReference>
<evidence type="ECO:0008006" key="8">
    <source>
        <dbReference type="Google" id="ProtNLM"/>
    </source>
</evidence>
<name>A0A8C0AY44_9AVES</name>
<sequence>GLPESASGHDGEELTSTSVEHIIINPNAAYEKFRDKRLSTEGVDFSDCISKPRTTGYKSGEYEILGKGLGAKETPQQQYQRLQHEVQELVREVEQIQSTVKEVAKEELMPVALARQVEGLKQQLVSSHLEKLLGPAAAIDFADPESALAKHLLQQLEVVRCSKVAAGKTPDKAPMPTGDAVTLELYWQPEQDHFAQTAKITELAQLEAMLEFPSPQNPLLVGLKGTSLVETVQVLQAKVNILDVAVLDQVGARLQVRRGVLGKMNEIAEHKATVRDADTQSKIHQIYETMQHWDPVASTLPDVVQRLVTVKDLQEEATQFGQVLMHLDTTQQEIGGALKANIQTMKENLAVIEDNFVAIDARIKRLQK</sequence>
<evidence type="ECO:0000313" key="6">
    <source>
        <dbReference type="Ensembl" id="ENSBJAP00000008917.1"/>
    </source>
</evidence>
<dbReference type="GO" id="GO:0030286">
    <property type="term" value="C:dynein complex"/>
    <property type="evidence" value="ECO:0007669"/>
    <property type="project" value="UniProtKB-KW"/>
</dbReference>
<dbReference type="Pfam" id="PF04912">
    <property type="entry name" value="Dynamitin"/>
    <property type="match status" value="1"/>
</dbReference>
<keyword evidence="7" id="KW-1185">Reference proteome</keyword>
<dbReference type="Ensembl" id="ENSBJAT00000009174.1">
    <property type="protein sequence ID" value="ENSBJAP00000008917.1"/>
    <property type="gene ID" value="ENSBJAG00000006150.1"/>
</dbReference>
<evidence type="ECO:0000313" key="7">
    <source>
        <dbReference type="Proteomes" id="UP000694555"/>
    </source>
</evidence>
<keyword evidence="5" id="KW-0175">Coiled coil</keyword>
<evidence type="ECO:0000256" key="2">
    <source>
        <dbReference type="ARBA" id="ARBA00006176"/>
    </source>
</evidence>
<comment type="similarity">
    <text evidence="2">Belongs to the dynactin subunit 2 family.</text>
</comment>
<keyword evidence="3" id="KW-0963">Cytoplasm</keyword>
<keyword evidence="4" id="KW-0243">Dynein</keyword>
<evidence type="ECO:0000256" key="1">
    <source>
        <dbReference type="ARBA" id="ARBA00004496"/>
    </source>
</evidence>
<dbReference type="GO" id="GO:0005737">
    <property type="term" value="C:cytoplasm"/>
    <property type="evidence" value="ECO:0007669"/>
    <property type="project" value="UniProtKB-SubCell"/>
</dbReference>
<dbReference type="GO" id="GO:0005869">
    <property type="term" value="C:dynactin complex"/>
    <property type="evidence" value="ECO:0007669"/>
    <property type="project" value="InterPro"/>
</dbReference>
<accession>A0A8C0AY44</accession>
<dbReference type="GO" id="GO:0007017">
    <property type="term" value="P:microtubule-based process"/>
    <property type="evidence" value="ECO:0007669"/>
    <property type="project" value="InterPro"/>
</dbReference>
<evidence type="ECO:0000256" key="4">
    <source>
        <dbReference type="ARBA" id="ARBA00023017"/>
    </source>
</evidence>
<proteinExistence type="inferred from homology"/>
<evidence type="ECO:0000256" key="3">
    <source>
        <dbReference type="ARBA" id="ARBA00022490"/>
    </source>
</evidence>
<reference evidence="6" key="1">
    <citation type="submission" date="2025-08" db="UniProtKB">
        <authorList>
            <consortium name="Ensembl"/>
        </authorList>
    </citation>
    <scope>IDENTIFICATION</scope>
</reference>
<comment type="subcellular location">
    <subcellularLocation>
        <location evidence="1">Cytoplasm</location>
    </subcellularLocation>
</comment>
<evidence type="ECO:0000256" key="5">
    <source>
        <dbReference type="SAM" id="Coils"/>
    </source>
</evidence>